<keyword evidence="3" id="KW-0472">Membrane</keyword>
<keyword evidence="1 2" id="KW-0597">Phosphoprotein</keyword>
<feature type="modified residue" description="4-aspartylphosphate" evidence="2">
    <location>
        <position position="530"/>
    </location>
</feature>
<dbReference type="PROSITE" id="PS50110">
    <property type="entry name" value="RESPONSE_REGULATORY"/>
    <property type="match status" value="1"/>
</dbReference>
<dbReference type="Gene3D" id="3.40.50.2300">
    <property type="match status" value="1"/>
</dbReference>
<keyword evidence="7" id="KW-1185">Reference proteome</keyword>
<feature type="domain" description="Histidine kinase" evidence="4">
    <location>
        <begin position="240"/>
        <end position="459"/>
    </location>
</feature>
<evidence type="ECO:0000259" key="5">
    <source>
        <dbReference type="PROSITE" id="PS50110"/>
    </source>
</evidence>
<feature type="transmembrane region" description="Helical" evidence="3">
    <location>
        <begin position="100"/>
        <end position="119"/>
    </location>
</feature>
<dbReference type="InterPro" id="IPR005467">
    <property type="entry name" value="His_kinase_dom"/>
</dbReference>
<dbReference type="CDD" id="cd00156">
    <property type="entry name" value="REC"/>
    <property type="match status" value="1"/>
</dbReference>
<dbReference type="RefSeq" id="WP_157298858.1">
    <property type="nucleotide sequence ID" value="NZ_BAAAZB010000005.1"/>
</dbReference>
<dbReference type="SMART" id="SM00448">
    <property type="entry name" value="REC"/>
    <property type="match status" value="1"/>
</dbReference>
<organism evidence="6 7">
    <name type="scientific">Chitinophaga oryziterrae</name>
    <dbReference type="NCBI Taxonomy" id="1031224"/>
    <lineage>
        <taxon>Bacteria</taxon>
        <taxon>Pseudomonadati</taxon>
        <taxon>Bacteroidota</taxon>
        <taxon>Chitinophagia</taxon>
        <taxon>Chitinophagales</taxon>
        <taxon>Chitinophagaceae</taxon>
        <taxon>Chitinophaga</taxon>
    </lineage>
</organism>
<dbReference type="AlphaFoldDB" id="A0A6N8J7Q8"/>
<dbReference type="CDD" id="cd00075">
    <property type="entry name" value="HATPase"/>
    <property type="match status" value="1"/>
</dbReference>
<dbReference type="Proteomes" id="UP000468388">
    <property type="component" value="Unassembled WGS sequence"/>
</dbReference>
<dbReference type="PANTHER" id="PTHR43547">
    <property type="entry name" value="TWO-COMPONENT HISTIDINE KINASE"/>
    <property type="match status" value="1"/>
</dbReference>
<gene>
    <name evidence="6" type="ORF">GO495_06540</name>
</gene>
<dbReference type="Pfam" id="PF00072">
    <property type="entry name" value="Response_reg"/>
    <property type="match status" value="1"/>
</dbReference>
<evidence type="ECO:0000313" key="6">
    <source>
        <dbReference type="EMBL" id="MVT40232.1"/>
    </source>
</evidence>
<feature type="transmembrane region" description="Helical" evidence="3">
    <location>
        <begin position="76"/>
        <end position="93"/>
    </location>
</feature>
<evidence type="ECO:0000256" key="2">
    <source>
        <dbReference type="PROSITE-ProRule" id="PRU00169"/>
    </source>
</evidence>
<feature type="transmembrane region" description="Helical" evidence="3">
    <location>
        <begin position="182"/>
        <end position="204"/>
    </location>
</feature>
<dbReference type="InterPro" id="IPR036890">
    <property type="entry name" value="HATPase_C_sf"/>
</dbReference>
<dbReference type="InterPro" id="IPR011006">
    <property type="entry name" value="CheY-like_superfamily"/>
</dbReference>
<keyword evidence="3" id="KW-0812">Transmembrane</keyword>
<evidence type="ECO:0000259" key="4">
    <source>
        <dbReference type="PROSITE" id="PS50109"/>
    </source>
</evidence>
<dbReference type="PANTHER" id="PTHR43547:SF2">
    <property type="entry name" value="HYBRID SIGNAL TRANSDUCTION HISTIDINE KINASE C"/>
    <property type="match status" value="1"/>
</dbReference>
<proteinExistence type="predicted"/>
<keyword evidence="3" id="KW-1133">Transmembrane helix</keyword>
<feature type="transmembrane region" description="Helical" evidence="3">
    <location>
        <begin position="150"/>
        <end position="170"/>
    </location>
</feature>
<evidence type="ECO:0000256" key="3">
    <source>
        <dbReference type="SAM" id="Phobius"/>
    </source>
</evidence>
<dbReference type="GO" id="GO:0000155">
    <property type="term" value="F:phosphorelay sensor kinase activity"/>
    <property type="evidence" value="ECO:0007669"/>
    <property type="project" value="TreeGrafter"/>
</dbReference>
<evidence type="ECO:0000256" key="1">
    <source>
        <dbReference type="ARBA" id="ARBA00022553"/>
    </source>
</evidence>
<feature type="transmembrane region" description="Helical" evidence="3">
    <location>
        <begin position="125"/>
        <end position="143"/>
    </location>
</feature>
<dbReference type="EMBL" id="WRXO01000001">
    <property type="protein sequence ID" value="MVT40232.1"/>
    <property type="molecule type" value="Genomic_DNA"/>
</dbReference>
<accession>A0A6N8J7Q8</accession>
<dbReference type="SUPFAM" id="SSF52172">
    <property type="entry name" value="CheY-like"/>
    <property type="match status" value="1"/>
</dbReference>
<name>A0A6N8J7Q8_9BACT</name>
<dbReference type="InterPro" id="IPR001789">
    <property type="entry name" value="Sig_transdc_resp-reg_receiver"/>
</dbReference>
<evidence type="ECO:0000313" key="7">
    <source>
        <dbReference type="Proteomes" id="UP000468388"/>
    </source>
</evidence>
<dbReference type="SUPFAM" id="SSF55874">
    <property type="entry name" value="ATPase domain of HSP90 chaperone/DNA topoisomerase II/histidine kinase"/>
    <property type="match status" value="1"/>
</dbReference>
<comment type="caution">
    <text evidence="6">The sequence shown here is derived from an EMBL/GenBank/DDBJ whole genome shotgun (WGS) entry which is preliminary data.</text>
</comment>
<feature type="domain" description="Response regulatory" evidence="5">
    <location>
        <begin position="479"/>
        <end position="595"/>
    </location>
</feature>
<dbReference type="Gene3D" id="3.30.565.10">
    <property type="entry name" value="Histidine kinase-like ATPase, C-terminal domain"/>
    <property type="match status" value="1"/>
</dbReference>
<dbReference type="PROSITE" id="PS50109">
    <property type="entry name" value="HIS_KIN"/>
    <property type="match status" value="1"/>
</dbReference>
<protein>
    <submittedName>
        <fullName evidence="6">Response regulator</fullName>
    </submittedName>
</protein>
<dbReference type="OrthoDB" id="636661at2"/>
<dbReference type="SMART" id="SM00387">
    <property type="entry name" value="HATPase_c"/>
    <property type="match status" value="1"/>
</dbReference>
<dbReference type="Pfam" id="PF02518">
    <property type="entry name" value="HATPase_c"/>
    <property type="match status" value="1"/>
</dbReference>
<sequence>MNTLLNLYYSLGRRLHTSFHFFSLLFSQIAQTGTAGIEDEVLIENIRLTNSLALLFAIIMLLGVPTICILVNSKLFLIPVIVEFFINAFVLYLNYRKKHVAASMFVFYLQSIAITYFSLILGESLHMQFMVMFLILITCLIFSKQHHRKIAFATTVIILFSLQFCYFFKVVTPLKLDYDTGFTIQCFVISGIVVILAFVGRPYINNNDRIYKVRLNNRTLEKDNNSLKIVNNSLKEVKSFTLHDFRNQLQKLFNAVQTIEKQTKLDPNLNAVIPQLDQMFYVLRTMRNEVNGVLDDAEIESGKKELVRPEAIDIRSCFSDIVNSNNAWAIRNNRFIQLDISPSFPDVVISDTLLLQKITDNLLSNTIKYATRNTVIHLTLTADKSTWYLLVKNKGSNIPLEIQNKIFEQFITHKIDHTVIGTGLGLASVKRKVEALGGIIDFESIDDEVVLKAAFPLVIGSRDTLPVELPITTNQEDITILIADDDKVILTILVRMFKDNGCHVIEASNGDEVISILEKAKHLPDVILLDNQMPQKSGLETLQYLKTHPIFKFIPVFVITGDIDKTGIFKEAGAVDVIIKPIEKIKATLYMISQHLKVV</sequence>
<feature type="transmembrane region" description="Helical" evidence="3">
    <location>
        <begin position="52"/>
        <end position="70"/>
    </location>
</feature>
<reference evidence="6 7" key="1">
    <citation type="submission" date="2019-12" db="EMBL/GenBank/DDBJ databases">
        <title>The draft genomic sequence of strain Chitinophaga oryziterrae JCM 16595.</title>
        <authorList>
            <person name="Zhang X."/>
        </authorList>
    </citation>
    <scope>NUCLEOTIDE SEQUENCE [LARGE SCALE GENOMIC DNA]</scope>
    <source>
        <strain evidence="6 7">JCM 16595</strain>
    </source>
</reference>
<dbReference type="InterPro" id="IPR003594">
    <property type="entry name" value="HATPase_dom"/>
</dbReference>